<proteinExistence type="predicted"/>
<evidence type="ECO:0008006" key="7">
    <source>
        <dbReference type="Google" id="ProtNLM"/>
    </source>
</evidence>
<keyword evidence="4" id="KW-0472">Membrane</keyword>
<evidence type="ECO:0000313" key="6">
    <source>
        <dbReference type="Proteomes" id="UP000827721"/>
    </source>
</evidence>
<evidence type="ECO:0000256" key="1">
    <source>
        <dbReference type="ARBA" id="ARBA00004141"/>
    </source>
</evidence>
<dbReference type="Proteomes" id="UP000827721">
    <property type="component" value="Unassembled WGS sequence"/>
</dbReference>
<reference evidence="5 6" key="1">
    <citation type="submission" date="2021-02" db="EMBL/GenBank/DDBJ databases">
        <title>Plant Genome Project.</title>
        <authorList>
            <person name="Zhang R.-G."/>
        </authorList>
    </citation>
    <scope>NUCLEOTIDE SEQUENCE [LARGE SCALE GENOMIC DNA]</scope>
    <source>
        <tissue evidence="5">Leaves</tissue>
    </source>
</reference>
<evidence type="ECO:0000256" key="4">
    <source>
        <dbReference type="ARBA" id="ARBA00023136"/>
    </source>
</evidence>
<evidence type="ECO:0000256" key="3">
    <source>
        <dbReference type="ARBA" id="ARBA00022989"/>
    </source>
</evidence>
<evidence type="ECO:0000256" key="2">
    <source>
        <dbReference type="ARBA" id="ARBA00022692"/>
    </source>
</evidence>
<name>A0ABQ8I6L4_9ROSI</name>
<accession>A0ABQ8I6L4</accession>
<keyword evidence="3" id="KW-1133">Transmembrane helix</keyword>
<gene>
    <name evidence="5" type="ORF">JRO89_XS04G0229800</name>
</gene>
<dbReference type="Pfam" id="PF10639">
    <property type="entry name" value="TMEM234"/>
    <property type="match status" value="1"/>
</dbReference>
<evidence type="ECO:0000313" key="5">
    <source>
        <dbReference type="EMBL" id="KAH7572266.1"/>
    </source>
</evidence>
<comment type="subcellular location">
    <subcellularLocation>
        <location evidence="1">Membrane</location>
        <topology evidence="1">Multi-pass membrane protein</topology>
    </subcellularLocation>
</comment>
<dbReference type="InterPro" id="IPR018908">
    <property type="entry name" value="TMEM234"/>
</dbReference>
<keyword evidence="6" id="KW-1185">Reference proteome</keyword>
<dbReference type="EMBL" id="JAFEMO010000004">
    <property type="protein sequence ID" value="KAH7572266.1"/>
    <property type="molecule type" value="Genomic_DNA"/>
</dbReference>
<sequence length="193" mass="21213">MAMTGDVEKMVAVGVVWGATNALMRRGALIWDQSVKRYSSASPNPPKVLHHKIIASLKSWLRLLLVWQYSVPFLLNLSASATFFAILSHTPISLAVPVTNAQRLLLLPCLGSCWGKRLGSAFPCWVYYDTSLFKYFIVVIDHVVISDPLQLTHLGIAQMAVHRGSPPVGWGFSRTLTNADRPIPLASSCPESV</sequence>
<organism evidence="5 6">
    <name type="scientific">Xanthoceras sorbifolium</name>
    <dbReference type="NCBI Taxonomy" id="99658"/>
    <lineage>
        <taxon>Eukaryota</taxon>
        <taxon>Viridiplantae</taxon>
        <taxon>Streptophyta</taxon>
        <taxon>Embryophyta</taxon>
        <taxon>Tracheophyta</taxon>
        <taxon>Spermatophyta</taxon>
        <taxon>Magnoliopsida</taxon>
        <taxon>eudicotyledons</taxon>
        <taxon>Gunneridae</taxon>
        <taxon>Pentapetalae</taxon>
        <taxon>rosids</taxon>
        <taxon>malvids</taxon>
        <taxon>Sapindales</taxon>
        <taxon>Sapindaceae</taxon>
        <taxon>Xanthoceroideae</taxon>
        <taxon>Xanthoceras</taxon>
    </lineage>
</organism>
<dbReference type="PANTHER" id="PTHR28668:SF1">
    <property type="entry name" value="TRANSMEMBRANE PROTEIN 234"/>
    <property type="match status" value="1"/>
</dbReference>
<comment type="caution">
    <text evidence="5">The sequence shown here is derived from an EMBL/GenBank/DDBJ whole genome shotgun (WGS) entry which is preliminary data.</text>
</comment>
<protein>
    <recommendedName>
        <fullName evidence="7">Transmembrane protein 234 homolog</fullName>
    </recommendedName>
</protein>
<dbReference type="PANTHER" id="PTHR28668">
    <property type="entry name" value="TRANSMEMBRANE PROTEIN 234"/>
    <property type="match status" value="1"/>
</dbReference>
<keyword evidence="2" id="KW-0812">Transmembrane</keyword>